<protein>
    <submittedName>
        <fullName evidence="1">Transposase of IS256Bsu1</fullName>
    </submittedName>
</protein>
<organism evidence="1 2">
    <name type="scientific">Gracilibacillus halophilus YIM-C55.5</name>
    <dbReference type="NCBI Taxonomy" id="1308866"/>
    <lineage>
        <taxon>Bacteria</taxon>
        <taxon>Bacillati</taxon>
        <taxon>Bacillota</taxon>
        <taxon>Bacilli</taxon>
        <taxon>Bacillales</taxon>
        <taxon>Bacillaceae</taxon>
        <taxon>Gracilibacillus</taxon>
    </lineage>
</organism>
<gene>
    <name evidence="1" type="ORF">J416_14807</name>
</gene>
<reference evidence="1 2" key="1">
    <citation type="submission" date="2013-03" db="EMBL/GenBank/DDBJ databases">
        <title>Draft genome sequence of Gracibacillus halophilus YIM-C55.5, a moderately halophilic and thermophilic organism from the Xiaochaidamu salt lake.</title>
        <authorList>
            <person name="Sugumar T."/>
            <person name="Polireddy D.R."/>
            <person name="Antony A."/>
            <person name="Madhava Y.R."/>
            <person name="Sivakumar N."/>
        </authorList>
    </citation>
    <scope>NUCLEOTIDE SEQUENCE [LARGE SCALE GENOMIC DNA]</scope>
    <source>
        <strain evidence="1 2">YIM-C55.5</strain>
    </source>
</reference>
<evidence type="ECO:0000313" key="1">
    <source>
        <dbReference type="EMBL" id="ENH95685.1"/>
    </source>
</evidence>
<sequence>MAKPKRNPYSEELANKVIKDYQPESEKDMQHALKDILVQCLSRC</sequence>
<dbReference type="EMBL" id="APML01000081">
    <property type="protein sequence ID" value="ENH95685.1"/>
    <property type="molecule type" value="Genomic_DNA"/>
</dbReference>
<dbReference type="AlphaFoldDB" id="N4WME3"/>
<dbReference type="Proteomes" id="UP000012283">
    <property type="component" value="Unassembled WGS sequence"/>
</dbReference>
<keyword evidence="2" id="KW-1185">Reference proteome</keyword>
<name>N4WME3_9BACI</name>
<accession>N4WME3</accession>
<dbReference type="PATRIC" id="fig|1308866.3.peg.2979"/>
<proteinExistence type="predicted"/>
<comment type="caution">
    <text evidence="1">The sequence shown here is derived from an EMBL/GenBank/DDBJ whole genome shotgun (WGS) entry which is preliminary data.</text>
</comment>
<evidence type="ECO:0000313" key="2">
    <source>
        <dbReference type="Proteomes" id="UP000012283"/>
    </source>
</evidence>